<name>A0A382D485_9ZZZZ</name>
<dbReference type="EMBL" id="UINC01037596">
    <property type="protein sequence ID" value="SVB33326.1"/>
    <property type="molecule type" value="Genomic_DNA"/>
</dbReference>
<gene>
    <name evidence="1" type="ORF">METZ01_LOCUS186180</name>
</gene>
<protein>
    <submittedName>
        <fullName evidence="1">Uncharacterized protein</fullName>
    </submittedName>
</protein>
<accession>A0A382D485</accession>
<sequence length="82" mass="9438">MLDHFSRWKLSGPKTCELRLATSICKALERLCVELDVPIYLNSTCQSPDHKMLARGYLRTLHRIFKKSWSADFEHGTGACVR</sequence>
<proteinExistence type="predicted"/>
<dbReference type="AlphaFoldDB" id="A0A382D485"/>
<organism evidence="1">
    <name type="scientific">marine metagenome</name>
    <dbReference type="NCBI Taxonomy" id="408172"/>
    <lineage>
        <taxon>unclassified sequences</taxon>
        <taxon>metagenomes</taxon>
        <taxon>ecological metagenomes</taxon>
    </lineage>
</organism>
<evidence type="ECO:0000313" key="1">
    <source>
        <dbReference type="EMBL" id="SVB33326.1"/>
    </source>
</evidence>
<reference evidence="1" key="1">
    <citation type="submission" date="2018-05" db="EMBL/GenBank/DDBJ databases">
        <authorList>
            <person name="Lanie J.A."/>
            <person name="Ng W.-L."/>
            <person name="Kazmierczak K.M."/>
            <person name="Andrzejewski T.M."/>
            <person name="Davidsen T.M."/>
            <person name="Wayne K.J."/>
            <person name="Tettelin H."/>
            <person name="Glass J.I."/>
            <person name="Rusch D."/>
            <person name="Podicherti R."/>
            <person name="Tsui H.-C.T."/>
            <person name="Winkler M.E."/>
        </authorList>
    </citation>
    <scope>NUCLEOTIDE SEQUENCE</scope>
</reference>